<evidence type="ECO:0000313" key="2">
    <source>
        <dbReference type="EMBL" id="KAK3384855.1"/>
    </source>
</evidence>
<feature type="transmembrane region" description="Helical" evidence="1">
    <location>
        <begin position="558"/>
        <end position="581"/>
    </location>
</feature>
<feature type="transmembrane region" description="Helical" evidence="1">
    <location>
        <begin position="198"/>
        <end position="221"/>
    </location>
</feature>
<dbReference type="AlphaFoldDB" id="A0AAE0NP10"/>
<feature type="transmembrane region" description="Helical" evidence="1">
    <location>
        <begin position="125"/>
        <end position="145"/>
    </location>
</feature>
<dbReference type="EMBL" id="JAULSW010000004">
    <property type="protein sequence ID" value="KAK3384855.1"/>
    <property type="molecule type" value="Genomic_DNA"/>
</dbReference>
<reference evidence="2" key="1">
    <citation type="journal article" date="2023" name="Mol. Phylogenet. Evol.">
        <title>Genome-scale phylogeny and comparative genomics of the fungal order Sordariales.</title>
        <authorList>
            <person name="Hensen N."/>
            <person name="Bonometti L."/>
            <person name="Westerberg I."/>
            <person name="Brannstrom I.O."/>
            <person name="Guillou S."/>
            <person name="Cros-Aarteil S."/>
            <person name="Calhoun S."/>
            <person name="Haridas S."/>
            <person name="Kuo A."/>
            <person name="Mondo S."/>
            <person name="Pangilinan J."/>
            <person name="Riley R."/>
            <person name="LaButti K."/>
            <person name="Andreopoulos B."/>
            <person name="Lipzen A."/>
            <person name="Chen C."/>
            <person name="Yan M."/>
            <person name="Daum C."/>
            <person name="Ng V."/>
            <person name="Clum A."/>
            <person name="Steindorff A."/>
            <person name="Ohm R.A."/>
            <person name="Martin F."/>
            <person name="Silar P."/>
            <person name="Natvig D.O."/>
            <person name="Lalanne C."/>
            <person name="Gautier V."/>
            <person name="Ament-Velasquez S.L."/>
            <person name="Kruys A."/>
            <person name="Hutchinson M.I."/>
            <person name="Powell A.J."/>
            <person name="Barry K."/>
            <person name="Miller A.N."/>
            <person name="Grigoriev I.V."/>
            <person name="Debuchy R."/>
            <person name="Gladieux P."/>
            <person name="Hiltunen Thoren M."/>
            <person name="Johannesson H."/>
        </authorList>
    </citation>
    <scope>NUCLEOTIDE SEQUENCE</scope>
    <source>
        <strain evidence="2">CBS 232.78</strain>
    </source>
</reference>
<keyword evidence="1" id="KW-0812">Transmembrane</keyword>
<accession>A0AAE0NP10</accession>
<protein>
    <submittedName>
        <fullName evidence="2">Uncharacterized protein</fullName>
    </submittedName>
</protein>
<organism evidence="2 3">
    <name type="scientific">Podospora didyma</name>
    <dbReference type="NCBI Taxonomy" id="330526"/>
    <lineage>
        <taxon>Eukaryota</taxon>
        <taxon>Fungi</taxon>
        <taxon>Dikarya</taxon>
        <taxon>Ascomycota</taxon>
        <taxon>Pezizomycotina</taxon>
        <taxon>Sordariomycetes</taxon>
        <taxon>Sordariomycetidae</taxon>
        <taxon>Sordariales</taxon>
        <taxon>Podosporaceae</taxon>
        <taxon>Podospora</taxon>
    </lineage>
</organism>
<keyword evidence="1" id="KW-1133">Transmembrane helix</keyword>
<keyword evidence="3" id="KW-1185">Reference proteome</keyword>
<keyword evidence="1" id="KW-0472">Membrane</keyword>
<name>A0AAE0NP10_9PEZI</name>
<sequence>MLELSSLRPSLRLEGIAIRDNNSKQDAASEYSHQVMGVAPTSSSMGSGIALAQVESTAPSRSDVQTTSTSTMPSSFLQRKTRRFAPIWSVAILGLSFAAVTVWYAQRVMVDQTELPKILQLSPGLTVAAVNVLSHIVAFIVFSLFNDVLEELRWAFACRPRGILLTSFLAMSRATSVFGIFHLCRVRGLHQLWTLQRILLYVVTAILSLGLIGNVTFKVVYTPFTNDESLTTHSVVGGLAPLGAAGLGDLDIALIPLLAASYSIAFLTDPRFVTKVRPIYCSSSDANCLSLLMPGGMEVVRSYDNPSGESFSQSLYSGNFTGDYDSIIINDAPAYHIEYDSISSVDPGFRWNRTAFSGDCSLYGDSIGEGIYICQREVGNSMYFGWTICPDAGVAARTCQADQTWTNDVRWNTTVSMFSRMATVAYDRSNISILSVERMSDPEPVKINGSDSSLYMNIILSPIDKLLNWTAQNETYAYSAARFDFTYGIAFLLRLYTSDYSAYQDGGVYLLRSFIAVPFQFATAMRQYGHLNLMPPENAVTATLSQSSYRALIEGWNVWLFGWLAFSVLIYCVALLIWMGVSGPYTPNISAFPEIDITSKSSLHADPTNDMDPHIEMADRTLKDLGRLTRSHGMGSGQSVRIVKSIRGRRIYCGSLPRSCEGEELVVLLTEEAGRLKCLNKETRYA</sequence>
<gene>
    <name evidence="2" type="ORF">B0H63DRAFT_471765</name>
</gene>
<dbReference type="Proteomes" id="UP001285441">
    <property type="component" value="Unassembled WGS sequence"/>
</dbReference>
<feature type="transmembrane region" description="Helical" evidence="1">
    <location>
        <begin position="85"/>
        <end position="105"/>
    </location>
</feature>
<evidence type="ECO:0000313" key="3">
    <source>
        <dbReference type="Proteomes" id="UP001285441"/>
    </source>
</evidence>
<feature type="transmembrane region" description="Helical" evidence="1">
    <location>
        <begin position="241"/>
        <end position="267"/>
    </location>
</feature>
<reference evidence="2" key="2">
    <citation type="submission" date="2023-06" db="EMBL/GenBank/DDBJ databases">
        <authorList>
            <consortium name="Lawrence Berkeley National Laboratory"/>
            <person name="Haridas S."/>
            <person name="Hensen N."/>
            <person name="Bonometti L."/>
            <person name="Westerberg I."/>
            <person name="Brannstrom I.O."/>
            <person name="Guillou S."/>
            <person name="Cros-Aarteil S."/>
            <person name="Calhoun S."/>
            <person name="Kuo A."/>
            <person name="Mondo S."/>
            <person name="Pangilinan J."/>
            <person name="Riley R."/>
            <person name="LaButti K."/>
            <person name="Andreopoulos B."/>
            <person name="Lipzen A."/>
            <person name="Chen C."/>
            <person name="Yanf M."/>
            <person name="Daum C."/>
            <person name="Ng V."/>
            <person name="Clum A."/>
            <person name="Steindorff A."/>
            <person name="Ohm R."/>
            <person name="Martin F."/>
            <person name="Silar P."/>
            <person name="Natvig D."/>
            <person name="Lalanne C."/>
            <person name="Gautier V."/>
            <person name="Ament-velasquez S.L."/>
            <person name="Kruys A."/>
            <person name="Hutchinson M.I."/>
            <person name="Powell A.J."/>
            <person name="Barry K."/>
            <person name="Miller A.N."/>
            <person name="Grigoriev I.V."/>
            <person name="Debuchy R."/>
            <person name="Gladieux P."/>
            <person name="Thoren M.H."/>
            <person name="Johannesson H."/>
        </authorList>
    </citation>
    <scope>NUCLEOTIDE SEQUENCE</scope>
    <source>
        <strain evidence="2">CBS 232.78</strain>
    </source>
</reference>
<evidence type="ECO:0000256" key="1">
    <source>
        <dbReference type="SAM" id="Phobius"/>
    </source>
</evidence>
<feature type="transmembrane region" description="Helical" evidence="1">
    <location>
        <begin position="165"/>
        <end position="186"/>
    </location>
</feature>
<comment type="caution">
    <text evidence="2">The sequence shown here is derived from an EMBL/GenBank/DDBJ whole genome shotgun (WGS) entry which is preliminary data.</text>
</comment>
<proteinExistence type="predicted"/>